<dbReference type="NCBIfam" id="NF005574">
    <property type="entry name" value="PRK07259.1"/>
    <property type="match status" value="1"/>
</dbReference>
<name>A0A932M1I6_UNCTE</name>
<accession>A0A932M1I6</accession>
<feature type="binding site" evidence="9">
    <location>
        <begin position="253"/>
        <end position="254"/>
    </location>
    <ligand>
        <name>FMN</name>
        <dbReference type="ChEBI" id="CHEBI:58210"/>
    </ligand>
</feature>
<feature type="binding site" evidence="9">
    <location>
        <begin position="56"/>
        <end position="57"/>
    </location>
    <ligand>
        <name>FMN</name>
        <dbReference type="ChEBI" id="CHEBI:58210"/>
    </ligand>
</feature>
<comment type="subcellular location">
    <subcellularLocation>
        <location evidence="1 9">Cytoplasm</location>
    </subcellularLocation>
</comment>
<dbReference type="InterPro" id="IPR012135">
    <property type="entry name" value="Dihydroorotate_DH_1_2"/>
</dbReference>
<feature type="binding site" evidence="9">
    <location>
        <position position="138"/>
    </location>
    <ligand>
        <name>FMN</name>
        <dbReference type="ChEBI" id="CHEBI:58210"/>
    </ligand>
</feature>
<dbReference type="InterPro" id="IPR049622">
    <property type="entry name" value="Dihydroorotate_DH_I"/>
</dbReference>
<evidence type="ECO:0000256" key="3">
    <source>
        <dbReference type="ARBA" id="ARBA00008008"/>
    </source>
</evidence>
<dbReference type="InterPro" id="IPR013785">
    <property type="entry name" value="Aldolase_TIM"/>
</dbReference>
<dbReference type="InterPro" id="IPR001295">
    <property type="entry name" value="Dihydroorotate_DH_CS"/>
</dbReference>
<evidence type="ECO:0000256" key="6">
    <source>
        <dbReference type="ARBA" id="ARBA00022643"/>
    </source>
</evidence>
<keyword evidence="4 9" id="KW-0963">Cytoplasm</keyword>
<evidence type="ECO:0000313" key="12">
    <source>
        <dbReference type="Proteomes" id="UP000741360"/>
    </source>
</evidence>
<comment type="caution">
    <text evidence="9">Lacks conserved residue(s) required for the propagation of feature annotation.</text>
</comment>
<sequence>MEPAWAAWWVEEPRLAVQLGPLRLKNPVMTASGTFGYGLEFEPYLDLGQLGAIVVKGLSLQPRLGNPTPRIAETPAGMLNSIGLQNVGIEAFISEKLPRLREIGTPVIANIFGETIEEYCAVARRAEESGGVAAVEANISCPNVSKGLDFALDPKATLEITRALRKATTLPLLIKLSPNVTDIRVIARAAADGGADALSVMNTVLGMAVDVRTRKPRLATATGGLSGPAVRPIALRALWQVRQAVKLPLIGIGGIMTAEDALEFLIVGATAIQVGTANFVDPQSSVKILDGLRAYCRENDVADVNSLVDTLQFPG</sequence>
<dbReference type="InterPro" id="IPR033888">
    <property type="entry name" value="DHOD_1B"/>
</dbReference>
<dbReference type="InterPro" id="IPR050074">
    <property type="entry name" value="DHO_dehydrogenase"/>
</dbReference>
<keyword evidence="5 9" id="KW-0285">Flavoprotein</keyword>
<comment type="pathway">
    <text evidence="2 9">Pyrimidine metabolism; UMP biosynthesis via de novo pathway.</text>
</comment>
<dbReference type="GO" id="GO:0004152">
    <property type="term" value="F:dihydroorotate dehydrogenase activity"/>
    <property type="evidence" value="ECO:0007669"/>
    <property type="project" value="UniProtKB-UniRule"/>
</dbReference>
<feature type="binding site" evidence="9">
    <location>
        <position position="110"/>
    </location>
    <ligand>
        <name>FMN</name>
        <dbReference type="ChEBI" id="CHEBI:58210"/>
    </ligand>
</feature>
<dbReference type="PROSITE" id="PS00912">
    <property type="entry name" value="DHODEHASE_2"/>
    <property type="match status" value="1"/>
</dbReference>
<comment type="catalytic activity">
    <reaction evidence="9">
        <text>(S)-dihydroorotate + A = orotate + AH2</text>
        <dbReference type="Rhea" id="RHEA:18073"/>
        <dbReference type="ChEBI" id="CHEBI:13193"/>
        <dbReference type="ChEBI" id="CHEBI:17499"/>
        <dbReference type="ChEBI" id="CHEBI:30839"/>
        <dbReference type="ChEBI" id="CHEBI:30864"/>
    </reaction>
</comment>
<evidence type="ECO:0000256" key="2">
    <source>
        <dbReference type="ARBA" id="ARBA00004725"/>
    </source>
</evidence>
<comment type="cofactor">
    <cofactor evidence="9">
        <name>FMN</name>
        <dbReference type="ChEBI" id="CHEBI:58210"/>
    </cofactor>
    <text evidence="9">Binds 1 FMN per subunit.</text>
</comment>
<proteinExistence type="inferred from homology"/>
<evidence type="ECO:0000256" key="9">
    <source>
        <dbReference type="HAMAP-Rule" id="MF_00224"/>
    </source>
</evidence>
<keyword evidence="7 9" id="KW-0665">Pyrimidine biosynthesis</keyword>
<dbReference type="HAMAP" id="MF_00224">
    <property type="entry name" value="DHO_dh_type1"/>
    <property type="match status" value="1"/>
</dbReference>
<evidence type="ECO:0000256" key="1">
    <source>
        <dbReference type="ARBA" id="ARBA00004496"/>
    </source>
</evidence>
<dbReference type="Pfam" id="PF01180">
    <property type="entry name" value="DHO_dh"/>
    <property type="match status" value="1"/>
</dbReference>
<dbReference type="PANTHER" id="PTHR48109:SF1">
    <property type="entry name" value="DIHYDROOROTATE DEHYDROGENASE (FUMARATE)"/>
    <property type="match status" value="1"/>
</dbReference>
<feature type="binding site" evidence="9">
    <location>
        <position position="227"/>
    </location>
    <ligand>
        <name>FMN</name>
        <dbReference type="ChEBI" id="CHEBI:58210"/>
    </ligand>
</feature>
<comment type="similarity">
    <text evidence="3 9">Belongs to the dihydroorotate dehydrogenase family. Type 1 subfamily.</text>
</comment>
<dbReference type="GO" id="GO:0005737">
    <property type="term" value="C:cytoplasm"/>
    <property type="evidence" value="ECO:0007669"/>
    <property type="project" value="UniProtKB-SubCell"/>
</dbReference>
<dbReference type="Proteomes" id="UP000741360">
    <property type="component" value="Unassembled WGS sequence"/>
</dbReference>
<feature type="active site" description="Nucleophile" evidence="9">
    <location>
        <position position="141"/>
    </location>
</feature>
<evidence type="ECO:0000256" key="7">
    <source>
        <dbReference type="ARBA" id="ARBA00022975"/>
    </source>
</evidence>
<feature type="domain" description="Dihydroorotate dehydrogenase catalytic" evidence="10">
    <location>
        <begin position="15"/>
        <end position="293"/>
    </location>
</feature>
<dbReference type="EC" id="1.3.-.-" evidence="9"/>
<dbReference type="FunFam" id="3.20.20.70:FF:000027">
    <property type="entry name" value="Dihydropyrimidine dehydrogenase [NADP(+)]"/>
    <property type="match status" value="1"/>
</dbReference>
<dbReference type="SUPFAM" id="SSF51395">
    <property type="entry name" value="FMN-linked oxidoreductases"/>
    <property type="match status" value="1"/>
</dbReference>
<dbReference type="GO" id="GO:0006207">
    <property type="term" value="P:'de novo' pyrimidine nucleobase biosynthetic process"/>
    <property type="evidence" value="ECO:0007669"/>
    <property type="project" value="InterPro"/>
</dbReference>
<dbReference type="CDD" id="cd04740">
    <property type="entry name" value="DHOD_1B_like"/>
    <property type="match status" value="1"/>
</dbReference>
<keyword evidence="6 9" id="KW-0288">FMN</keyword>
<feature type="binding site" evidence="9">
    <location>
        <begin position="275"/>
        <end position="276"/>
    </location>
    <ligand>
        <name>FMN</name>
        <dbReference type="ChEBI" id="CHEBI:58210"/>
    </ligand>
</feature>
<feature type="binding site" evidence="9">
    <location>
        <position position="175"/>
    </location>
    <ligand>
        <name>FMN</name>
        <dbReference type="ChEBI" id="CHEBI:58210"/>
    </ligand>
</feature>
<feature type="binding site" evidence="9">
    <location>
        <position position="56"/>
    </location>
    <ligand>
        <name>substrate</name>
    </ligand>
</feature>
<comment type="function">
    <text evidence="9">Catalyzes the conversion of dihydroorotate to orotate.</text>
</comment>
<evidence type="ECO:0000256" key="8">
    <source>
        <dbReference type="ARBA" id="ARBA00023002"/>
    </source>
</evidence>
<keyword evidence="8 9" id="KW-0560">Oxidoreductase</keyword>
<dbReference type="PROSITE" id="PS00911">
    <property type="entry name" value="DHODEHASE_1"/>
    <property type="match status" value="1"/>
</dbReference>
<feature type="binding site" evidence="9">
    <location>
        <position position="138"/>
    </location>
    <ligand>
        <name>substrate</name>
    </ligand>
</feature>
<evidence type="ECO:0000313" key="11">
    <source>
        <dbReference type="EMBL" id="MBI3015520.1"/>
    </source>
</evidence>
<dbReference type="NCBIfam" id="TIGR01037">
    <property type="entry name" value="pyrD_sub1_fam"/>
    <property type="match status" value="1"/>
</dbReference>
<dbReference type="PIRSF" id="PIRSF000164">
    <property type="entry name" value="DHO_oxidase"/>
    <property type="match status" value="1"/>
</dbReference>
<organism evidence="11 12">
    <name type="scientific">Tectimicrobiota bacterium</name>
    <dbReference type="NCBI Taxonomy" id="2528274"/>
    <lineage>
        <taxon>Bacteria</taxon>
        <taxon>Pseudomonadati</taxon>
        <taxon>Nitrospinota/Tectimicrobiota group</taxon>
        <taxon>Candidatus Tectimicrobiota</taxon>
    </lineage>
</organism>
<dbReference type="PANTHER" id="PTHR48109">
    <property type="entry name" value="DIHYDROOROTATE DEHYDROGENASE (QUINONE), MITOCHONDRIAL-RELATED"/>
    <property type="match status" value="1"/>
</dbReference>
<evidence type="ECO:0000256" key="5">
    <source>
        <dbReference type="ARBA" id="ARBA00022630"/>
    </source>
</evidence>
<feature type="binding site" evidence="9">
    <location>
        <position position="32"/>
    </location>
    <ligand>
        <name>FMN</name>
        <dbReference type="ChEBI" id="CHEBI:58210"/>
    </ligand>
</feature>
<dbReference type="InterPro" id="IPR024920">
    <property type="entry name" value="Dihydroorotate_DH_1"/>
</dbReference>
<evidence type="ECO:0000259" key="10">
    <source>
        <dbReference type="Pfam" id="PF01180"/>
    </source>
</evidence>
<protein>
    <recommendedName>
        <fullName evidence="9">Dihydroorotate dehydrogenase</fullName>
        <shortName evidence="9">DHOD</shortName>
        <shortName evidence="9">DHODase</shortName>
        <shortName evidence="9">DHOdehase</shortName>
        <ecNumber evidence="9">1.3.-.-</ecNumber>
    </recommendedName>
</protein>
<dbReference type="AlphaFoldDB" id="A0A932M1I6"/>
<dbReference type="EMBL" id="JACPSX010000206">
    <property type="protein sequence ID" value="MBI3015520.1"/>
    <property type="molecule type" value="Genomic_DNA"/>
</dbReference>
<feature type="binding site" evidence="9">
    <location>
        <begin position="202"/>
        <end position="203"/>
    </location>
    <ligand>
        <name>substrate</name>
    </ligand>
</feature>
<comment type="caution">
    <text evidence="11">The sequence shown here is derived from an EMBL/GenBank/DDBJ whole genome shotgun (WGS) entry which is preliminary data.</text>
</comment>
<evidence type="ECO:0000256" key="4">
    <source>
        <dbReference type="ARBA" id="ARBA00022490"/>
    </source>
</evidence>
<dbReference type="GO" id="GO:0044205">
    <property type="term" value="P:'de novo' UMP biosynthetic process"/>
    <property type="evidence" value="ECO:0007669"/>
    <property type="project" value="UniProtKB-UniRule"/>
</dbReference>
<feature type="binding site" evidence="9">
    <location>
        <begin position="80"/>
        <end position="84"/>
    </location>
    <ligand>
        <name>substrate</name>
    </ligand>
</feature>
<reference evidence="11" key="1">
    <citation type="submission" date="2020-07" db="EMBL/GenBank/DDBJ databases">
        <title>Huge and variable diversity of episymbiotic CPR bacteria and DPANN archaea in groundwater ecosystems.</title>
        <authorList>
            <person name="He C.Y."/>
            <person name="Keren R."/>
            <person name="Whittaker M."/>
            <person name="Farag I.F."/>
            <person name="Doudna J."/>
            <person name="Cate J.H.D."/>
            <person name="Banfield J.F."/>
        </authorList>
    </citation>
    <scope>NUCLEOTIDE SEQUENCE</scope>
    <source>
        <strain evidence="11">NC_groundwater_717_Ag_S-0.2um_59_8</strain>
    </source>
</reference>
<gene>
    <name evidence="9" type="primary">pyrD</name>
    <name evidence="11" type="ORF">HYY65_10775</name>
</gene>
<dbReference type="Gene3D" id="3.20.20.70">
    <property type="entry name" value="Aldolase class I"/>
    <property type="match status" value="1"/>
</dbReference>
<dbReference type="InterPro" id="IPR005720">
    <property type="entry name" value="Dihydroorotate_DH_cat"/>
</dbReference>